<gene>
    <name evidence="3" type="ORF">Desaf_2460</name>
</gene>
<name>F3YYM9_DESAF</name>
<accession>F3YYM9</accession>
<dbReference type="GO" id="GO:0005524">
    <property type="term" value="F:ATP binding"/>
    <property type="evidence" value="ECO:0007669"/>
    <property type="project" value="UniProtKB-UniRule"/>
</dbReference>
<dbReference type="Proteomes" id="UP000007844">
    <property type="component" value="Chromosome"/>
</dbReference>
<evidence type="ECO:0000256" key="1">
    <source>
        <dbReference type="PROSITE-ProRule" id="PRU00409"/>
    </source>
</evidence>
<dbReference type="GO" id="GO:0005737">
    <property type="term" value="C:cytoplasm"/>
    <property type="evidence" value="ECO:0007669"/>
    <property type="project" value="TreeGrafter"/>
</dbReference>
<dbReference type="Gene3D" id="3.30.1490.20">
    <property type="entry name" value="ATP-grasp fold, A domain"/>
    <property type="match status" value="1"/>
</dbReference>
<dbReference type="PANTHER" id="PTHR21621">
    <property type="entry name" value="RIBOSOMAL PROTEIN S6 MODIFICATION PROTEIN"/>
    <property type="match status" value="1"/>
</dbReference>
<dbReference type="SUPFAM" id="SSF56059">
    <property type="entry name" value="Glutathione synthetase ATP-binding domain-like"/>
    <property type="match status" value="1"/>
</dbReference>
<evidence type="ECO:0000259" key="2">
    <source>
        <dbReference type="PROSITE" id="PS50975"/>
    </source>
</evidence>
<dbReference type="PANTHER" id="PTHR21621:SF0">
    <property type="entry name" value="BETA-CITRYLGLUTAMATE SYNTHASE B-RELATED"/>
    <property type="match status" value="1"/>
</dbReference>
<dbReference type="AlphaFoldDB" id="F3YYM9"/>
<dbReference type="RefSeq" id="WP_014260482.1">
    <property type="nucleotide sequence ID" value="NC_016629.1"/>
</dbReference>
<sequence>MSNLVVIENPEECPLHFDGVDTVSARTYLTGKECSRRGAFKVFNLCRSYRYQSMGYYVSLLAEARGHKAFPSILTIQDMKSSGLIRLTSDELEESINKALSGLDQQCKPCFNIYFGKSPGGLHASMAMDLYRRYPTPFLQAVFSWDKGWRLQNISPLAVREIPEGERAFAEETANTFFAAKRHVLPKKHVSRFDLAILHNPEEKIPPSNERALQRFIKAAAGLGIAAELITRDDADRIFEFDALFIRETTSVDHHTYRIARKAASEGLVVIDDPVSILRCTNKVYLAEVLRQNSVPAPKTLIVHSRNIDEALREFAFPVILKQPDSSFSQGVSMARDEKEFLAMLKRLLDKSDLVIAQEFLPSEFDWRIGVLDRQPLYACKYFMAGSHWQIIQRDGAGQIKEGRVETVPVEFVPQQVLKTALRAANLMGDGLYGVDLKQKDKQAYVIEVNDNPSIEQGFEDNVLKEELYDRIMRVFLARIQASKKGNWLL</sequence>
<dbReference type="KEGG" id="daf:Desaf_2460"/>
<dbReference type="PROSITE" id="PS50975">
    <property type="entry name" value="ATP_GRASP"/>
    <property type="match status" value="1"/>
</dbReference>
<dbReference type="HOGENOM" id="CLU_016765_0_0_7"/>
<keyword evidence="4" id="KW-1185">Reference proteome</keyword>
<dbReference type="GO" id="GO:0046872">
    <property type="term" value="F:metal ion binding"/>
    <property type="evidence" value="ECO:0007669"/>
    <property type="project" value="InterPro"/>
</dbReference>
<keyword evidence="1" id="KW-0067">ATP-binding</keyword>
<dbReference type="InterPro" id="IPR011761">
    <property type="entry name" value="ATP-grasp"/>
</dbReference>
<dbReference type="GO" id="GO:0009432">
    <property type="term" value="P:SOS response"/>
    <property type="evidence" value="ECO:0007669"/>
    <property type="project" value="TreeGrafter"/>
</dbReference>
<dbReference type="GO" id="GO:0018169">
    <property type="term" value="F:ribosomal S6-glutamic acid ligase activity"/>
    <property type="evidence" value="ECO:0007669"/>
    <property type="project" value="TreeGrafter"/>
</dbReference>
<reference evidence="3 4" key="1">
    <citation type="journal article" date="2011" name="J. Bacteriol.">
        <title>Genome sequence of the mercury-methylating and pleomorphic Desulfovibrio africanus Strain Walvis Bay.</title>
        <authorList>
            <person name="Brown S.D."/>
            <person name="Wall J.D."/>
            <person name="Kucken A.M."/>
            <person name="Gilmour C.C."/>
            <person name="Podar M."/>
            <person name="Brandt C.C."/>
            <person name="Teshima H."/>
            <person name="Detter J.C."/>
            <person name="Han C.S."/>
            <person name="Land M.L."/>
            <person name="Lucas S."/>
            <person name="Han J."/>
            <person name="Pennacchio L."/>
            <person name="Nolan M."/>
            <person name="Pitluck S."/>
            <person name="Woyke T."/>
            <person name="Goodwin L."/>
            <person name="Palumbo A.V."/>
            <person name="Elias D.A."/>
        </authorList>
    </citation>
    <scope>NUCLEOTIDE SEQUENCE [LARGE SCALE GENOMIC DNA]</scope>
    <source>
        <strain evidence="3 4">Walvis Bay</strain>
    </source>
</reference>
<proteinExistence type="predicted"/>
<dbReference type="EMBL" id="CP003221">
    <property type="protein sequence ID" value="EGJ50783.1"/>
    <property type="molecule type" value="Genomic_DNA"/>
</dbReference>
<keyword evidence="1" id="KW-0547">Nucleotide-binding</keyword>
<evidence type="ECO:0000313" key="3">
    <source>
        <dbReference type="EMBL" id="EGJ50783.1"/>
    </source>
</evidence>
<dbReference type="eggNOG" id="COG0189">
    <property type="taxonomic scope" value="Bacteria"/>
</dbReference>
<dbReference type="Gene3D" id="3.30.470.20">
    <property type="entry name" value="ATP-grasp fold, B domain"/>
    <property type="match status" value="1"/>
</dbReference>
<organism evidence="3 4">
    <name type="scientific">Desulfocurvibacter africanus subsp. africanus str. Walvis Bay</name>
    <dbReference type="NCBI Taxonomy" id="690850"/>
    <lineage>
        <taxon>Bacteria</taxon>
        <taxon>Pseudomonadati</taxon>
        <taxon>Thermodesulfobacteriota</taxon>
        <taxon>Desulfovibrionia</taxon>
        <taxon>Desulfovibrionales</taxon>
        <taxon>Desulfovibrionaceae</taxon>
        <taxon>Desulfocurvibacter</taxon>
    </lineage>
</organism>
<feature type="domain" description="ATP-grasp" evidence="2">
    <location>
        <begin position="287"/>
        <end position="477"/>
    </location>
</feature>
<dbReference type="InterPro" id="IPR013651">
    <property type="entry name" value="ATP-grasp_RimK-type"/>
</dbReference>
<evidence type="ECO:0000313" key="4">
    <source>
        <dbReference type="Proteomes" id="UP000007844"/>
    </source>
</evidence>
<dbReference type="Pfam" id="PF14401">
    <property type="entry name" value="RLAN"/>
    <property type="match status" value="1"/>
</dbReference>
<dbReference type="InterPro" id="IPR013815">
    <property type="entry name" value="ATP_grasp_subdomain_1"/>
</dbReference>
<dbReference type="STRING" id="690850.Desaf_2460"/>
<protein>
    <submittedName>
        <fullName evidence="3">RimK domain protein ATP-grasp</fullName>
    </submittedName>
</protein>
<dbReference type="InterPro" id="IPR025839">
    <property type="entry name" value="RLAN_dom"/>
</dbReference>
<dbReference type="Pfam" id="PF08443">
    <property type="entry name" value="RimK"/>
    <property type="match status" value="1"/>
</dbReference>